<keyword evidence="14" id="KW-1185">Reference proteome</keyword>
<dbReference type="CDD" id="cd00143">
    <property type="entry name" value="PP2Cc"/>
    <property type="match status" value="1"/>
</dbReference>
<protein>
    <recommendedName>
        <fullName evidence="4">protein-serine/threonine phosphatase</fullName>
        <ecNumber evidence="4">3.1.3.16</ecNumber>
    </recommendedName>
</protein>
<evidence type="ECO:0000256" key="11">
    <source>
        <dbReference type="SAM" id="MobiDB-lite"/>
    </source>
</evidence>
<evidence type="ECO:0000256" key="1">
    <source>
        <dbReference type="ARBA" id="ARBA00001936"/>
    </source>
</evidence>
<name>A0A165IA06_9BASI</name>
<dbReference type="GO" id="GO:0046872">
    <property type="term" value="F:metal ion binding"/>
    <property type="evidence" value="ECO:0007669"/>
    <property type="project" value="UniProtKB-KW"/>
</dbReference>
<evidence type="ECO:0000256" key="4">
    <source>
        <dbReference type="ARBA" id="ARBA00013081"/>
    </source>
</evidence>
<evidence type="ECO:0000256" key="9">
    <source>
        <dbReference type="ARBA" id="ARBA00048832"/>
    </source>
</evidence>
<comment type="similarity">
    <text evidence="3 10">Belongs to the PP2C family.</text>
</comment>
<dbReference type="OrthoDB" id="10264738at2759"/>
<dbReference type="AlphaFoldDB" id="A0A165IA06"/>
<comment type="catalytic activity">
    <reaction evidence="9">
        <text>O-phospho-L-threonyl-[protein] + H2O = L-threonyl-[protein] + phosphate</text>
        <dbReference type="Rhea" id="RHEA:47004"/>
        <dbReference type="Rhea" id="RHEA-COMP:11060"/>
        <dbReference type="Rhea" id="RHEA-COMP:11605"/>
        <dbReference type="ChEBI" id="CHEBI:15377"/>
        <dbReference type="ChEBI" id="CHEBI:30013"/>
        <dbReference type="ChEBI" id="CHEBI:43474"/>
        <dbReference type="ChEBI" id="CHEBI:61977"/>
        <dbReference type="EC" id="3.1.3.16"/>
    </reaction>
    <physiologicalReaction direction="left-to-right" evidence="9">
        <dbReference type="Rhea" id="RHEA:47005"/>
    </physiologicalReaction>
</comment>
<comment type="cofactor">
    <cofactor evidence="2">
        <name>Mg(2+)</name>
        <dbReference type="ChEBI" id="CHEBI:18420"/>
    </cofactor>
</comment>
<gene>
    <name evidence="13" type="ORF">CALCODRAFT_128193</name>
</gene>
<keyword evidence="5" id="KW-0479">Metal-binding</keyword>
<dbReference type="PANTHER" id="PTHR13832:SF565">
    <property type="entry name" value="AT28366P-RELATED"/>
    <property type="match status" value="1"/>
</dbReference>
<evidence type="ECO:0000256" key="7">
    <source>
        <dbReference type="ARBA" id="ARBA00022912"/>
    </source>
</evidence>
<dbReference type="Pfam" id="PF00481">
    <property type="entry name" value="PP2C"/>
    <property type="match status" value="1"/>
</dbReference>
<dbReference type="GO" id="GO:0004722">
    <property type="term" value="F:protein serine/threonine phosphatase activity"/>
    <property type="evidence" value="ECO:0007669"/>
    <property type="project" value="UniProtKB-EC"/>
</dbReference>
<evidence type="ECO:0000259" key="12">
    <source>
        <dbReference type="PROSITE" id="PS51746"/>
    </source>
</evidence>
<dbReference type="PANTHER" id="PTHR13832">
    <property type="entry name" value="PROTEIN PHOSPHATASE 2C"/>
    <property type="match status" value="1"/>
</dbReference>
<feature type="region of interest" description="Disordered" evidence="11">
    <location>
        <begin position="362"/>
        <end position="482"/>
    </location>
</feature>
<sequence length="482" mass="52509">MGQTLSAPATDKTTEEGGDERFAYGSSEMQGWRITMEDAHATILNLDDEAGGEGERPPEERTSFFAVYDGHGGASVARYAGRTVHKRLAEQPEYQQHEYRNALKRSFLLTDEALRADSTFKNDPSGCTAIACLVTPENRIWAANAGDSRAVLCQAGKVKPLSYDHKPHGAVESARIRAAGGWVEYGRVNGNLALSRALGDFEYKKNLSLEPEAQVVTADPEILDHQITEEDEFFVLACDGIWDCMSSQSVCDYVRRHVAQHIPLGKICESIVDYCIAPDADLEKSGVGCDNMTIVIVAILHGRSLEEWYDWVAERVESGYGYETPSEFKPLYGPRRGYSWDFAQNAGGRVAFDLRIPVYADDSSDEDMDEESEDGQGLFGQQAADGKGKGKEVAGKGKGKEVAGPEGESGSERDDAEMGAEHDYESEESAGPPELKNLGAGAGGHVKPEKQLEHIPEGDVPSSAVRVEGLMDTSEDPMKLEV</sequence>
<evidence type="ECO:0000313" key="13">
    <source>
        <dbReference type="EMBL" id="KZT60307.1"/>
    </source>
</evidence>
<dbReference type="InterPro" id="IPR036457">
    <property type="entry name" value="PPM-type-like_dom_sf"/>
</dbReference>
<keyword evidence="8" id="KW-0464">Manganese</keyword>
<dbReference type="InParanoid" id="A0A165IA06"/>
<feature type="compositionally biased region" description="Basic and acidic residues" evidence="11">
    <location>
        <begin position="446"/>
        <end position="457"/>
    </location>
</feature>
<dbReference type="SUPFAM" id="SSF81606">
    <property type="entry name" value="PP2C-like"/>
    <property type="match status" value="1"/>
</dbReference>
<dbReference type="FunFam" id="3.60.40.10:FF:000016">
    <property type="entry name" value="Protein phosphatase 2C"/>
    <property type="match status" value="1"/>
</dbReference>
<dbReference type="STRING" id="1353952.A0A165IA06"/>
<accession>A0A165IA06</accession>
<evidence type="ECO:0000256" key="6">
    <source>
        <dbReference type="ARBA" id="ARBA00022801"/>
    </source>
</evidence>
<dbReference type="PROSITE" id="PS01032">
    <property type="entry name" value="PPM_1"/>
    <property type="match status" value="1"/>
</dbReference>
<dbReference type="EC" id="3.1.3.16" evidence="4"/>
<feature type="domain" description="PPM-type phosphatase" evidence="12">
    <location>
        <begin position="23"/>
        <end position="299"/>
    </location>
</feature>
<dbReference type="Gene3D" id="3.60.40.10">
    <property type="entry name" value="PPM-type phosphatase domain"/>
    <property type="match status" value="1"/>
</dbReference>
<dbReference type="Proteomes" id="UP000076842">
    <property type="component" value="Unassembled WGS sequence"/>
</dbReference>
<comment type="cofactor">
    <cofactor evidence="1">
        <name>Mn(2+)</name>
        <dbReference type="ChEBI" id="CHEBI:29035"/>
    </cofactor>
</comment>
<keyword evidence="7 10" id="KW-0904">Protein phosphatase</keyword>
<proteinExistence type="inferred from homology"/>
<feature type="compositionally biased region" description="Acidic residues" evidence="11">
    <location>
        <begin position="414"/>
        <end position="428"/>
    </location>
</feature>
<dbReference type="FunCoup" id="A0A165IA06">
    <property type="interactions" value="838"/>
</dbReference>
<dbReference type="SMART" id="SM00332">
    <property type="entry name" value="PP2Cc"/>
    <property type="match status" value="1"/>
</dbReference>
<evidence type="ECO:0000313" key="14">
    <source>
        <dbReference type="Proteomes" id="UP000076842"/>
    </source>
</evidence>
<dbReference type="InterPro" id="IPR015655">
    <property type="entry name" value="PP2C"/>
</dbReference>
<feature type="compositionally biased region" description="Acidic residues" evidence="11">
    <location>
        <begin position="362"/>
        <end position="374"/>
    </location>
</feature>
<feature type="region of interest" description="Disordered" evidence="11">
    <location>
        <begin position="1"/>
        <end position="23"/>
    </location>
</feature>
<evidence type="ECO:0000256" key="5">
    <source>
        <dbReference type="ARBA" id="ARBA00022723"/>
    </source>
</evidence>
<feature type="compositionally biased region" description="Basic and acidic residues" evidence="11">
    <location>
        <begin position="386"/>
        <end position="403"/>
    </location>
</feature>
<evidence type="ECO:0000256" key="8">
    <source>
        <dbReference type="ARBA" id="ARBA00023211"/>
    </source>
</evidence>
<feature type="compositionally biased region" description="Basic and acidic residues" evidence="11">
    <location>
        <begin position="12"/>
        <end position="22"/>
    </location>
</feature>
<keyword evidence="6 10" id="KW-0378">Hydrolase</keyword>
<evidence type="ECO:0000256" key="10">
    <source>
        <dbReference type="RuleBase" id="RU003465"/>
    </source>
</evidence>
<dbReference type="EMBL" id="KV423932">
    <property type="protein sequence ID" value="KZT60307.1"/>
    <property type="molecule type" value="Genomic_DNA"/>
</dbReference>
<organism evidence="13 14">
    <name type="scientific">Calocera cornea HHB12733</name>
    <dbReference type="NCBI Taxonomy" id="1353952"/>
    <lineage>
        <taxon>Eukaryota</taxon>
        <taxon>Fungi</taxon>
        <taxon>Dikarya</taxon>
        <taxon>Basidiomycota</taxon>
        <taxon>Agaricomycotina</taxon>
        <taxon>Dacrymycetes</taxon>
        <taxon>Dacrymycetales</taxon>
        <taxon>Dacrymycetaceae</taxon>
        <taxon>Calocera</taxon>
    </lineage>
</organism>
<dbReference type="PROSITE" id="PS51746">
    <property type="entry name" value="PPM_2"/>
    <property type="match status" value="1"/>
</dbReference>
<dbReference type="InterPro" id="IPR000222">
    <property type="entry name" value="PP2C_BS"/>
</dbReference>
<dbReference type="InterPro" id="IPR001932">
    <property type="entry name" value="PPM-type_phosphatase-like_dom"/>
</dbReference>
<evidence type="ECO:0000256" key="2">
    <source>
        <dbReference type="ARBA" id="ARBA00001946"/>
    </source>
</evidence>
<reference evidence="13 14" key="1">
    <citation type="journal article" date="2016" name="Mol. Biol. Evol.">
        <title>Comparative Genomics of Early-Diverging Mushroom-Forming Fungi Provides Insights into the Origins of Lignocellulose Decay Capabilities.</title>
        <authorList>
            <person name="Nagy L.G."/>
            <person name="Riley R."/>
            <person name="Tritt A."/>
            <person name="Adam C."/>
            <person name="Daum C."/>
            <person name="Floudas D."/>
            <person name="Sun H."/>
            <person name="Yadav J.S."/>
            <person name="Pangilinan J."/>
            <person name="Larsson K.H."/>
            <person name="Matsuura K."/>
            <person name="Barry K."/>
            <person name="Labutti K."/>
            <person name="Kuo R."/>
            <person name="Ohm R.A."/>
            <person name="Bhattacharya S.S."/>
            <person name="Shirouzu T."/>
            <person name="Yoshinaga Y."/>
            <person name="Martin F.M."/>
            <person name="Grigoriev I.V."/>
            <person name="Hibbett D.S."/>
        </authorList>
    </citation>
    <scope>NUCLEOTIDE SEQUENCE [LARGE SCALE GENOMIC DNA]</scope>
    <source>
        <strain evidence="13 14">HHB12733</strain>
    </source>
</reference>
<evidence type="ECO:0000256" key="3">
    <source>
        <dbReference type="ARBA" id="ARBA00006702"/>
    </source>
</evidence>